<protein>
    <submittedName>
        <fullName evidence="4">Uncharacterized protein</fullName>
    </submittedName>
</protein>
<keyword evidence="3" id="KW-0472">Membrane</keyword>
<evidence type="ECO:0000256" key="2">
    <source>
        <dbReference type="SAM" id="MobiDB-lite"/>
    </source>
</evidence>
<feature type="coiled-coil region" evidence="1">
    <location>
        <begin position="118"/>
        <end position="193"/>
    </location>
</feature>
<accession>A0AAV9IY95</accession>
<feature type="region of interest" description="Disordered" evidence="2">
    <location>
        <begin position="38"/>
        <end position="82"/>
    </location>
</feature>
<organism evidence="4 5">
    <name type="scientific">Cyanidium caldarium</name>
    <name type="common">Red alga</name>
    <dbReference type="NCBI Taxonomy" id="2771"/>
    <lineage>
        <taxon>Eukaryota</taxon>
        <taxon>Rhodophyta</taxon>
        <taxon>Bangiophyceae</taxon>
        <taxon>Cyanidiales</taxon>
        <taxon>Cyanidiaceae</taxon>
        <taxon>Cyanidium</taxon>
    </lineage>
</organism>
<keyword evidence="5" id="KW-1185">Reference proteome</keyword>
<reference evidence="4 5" key="1">
    <citation type="submission" date="2022-07" db="EMBL/GenBank/DDBJ databases">
        <title>Genome-wide signatures of adaptation to extreme environments.</title>
        <authorList>
            <person name="Cho C.H."/>
            <person name="Yoon H.S."/>
        </authorList>
    </citation>
    <scope>NUCLEOTIDE SEQUENCE [LARGE SCALE GENOMIC DNA]</scope>
    <source>
        <strain evidence="4 5">DBV 063 E5</strain>
    </source>
</reference>
<proteinExistence type="predicted"/>
<gene>
    <name evidence="4" type="ORF">CDCA_CDCA11G3289</name>
</gene>
<keyword evidence="1" id="KW-0175">Coiled coil</keyword>
<name>A0AAV9IY95_CYACA</name>
<evidence type="ECO:0000256" key="1">
    <source>
        <dbReference type="SAM" id="Coils"/>
    </source>
</evidence>
<comment type="caution">
    <text evidence="4">The sequence shown here is derived from an EMBL/GenBank/DDBJ whole genome shotgun (WGS) entry which is preliminary data.</text>
</comment>
<sequence length="274" mass="30552">MFVHTVAVSGSRTMCTRSRHRPATPSCLRPRRRAVRQHWAHRAHSPLSACHLPSDSSSSDRETPGDSSNTSGNGRGDDHLSGLSDGAFAADISAYLDEAVREAMRSPEGRAFITAEAERVVESRRAAMEEQLEEVMRRSDELQEQLRQSLDRSMAEKLQRANLSLDAARDEYRETAREQLEVIRTQRDTLTRLTREQHASPAREPARERRDSLLLWAAFAATVVAVYYTLLNVAGMSADGFLWQRATGATAAAALLVGIHYGLRAREASRDPKR</sequence>
<feature type="transmembrane region" description="Helical" evidence="3">
    <location>
        <begin position="213"/>
        <end position="230"/>
    </location>
</feature>
<keyword evidence="3" id="KW-0812">Transmembrane</keyword>
<keyword evidence="3" id="KW-1133">Transmembrane helix</keyword>
<feature type="transmembrane region" description="Helical" evidence="3">
    <location>
        <begin position="242"/>
        <end position="263"/>
    </location>
</feature>
<dbReference type="AlphaFoldDB" id="A0AAV9IY95"/>
<dbReference type="EMBL" id="JANCYW010000011">
    <property type="protein sequence ID" value="KAK4537264.1"/>
    <property type="molecule type" value="Genomic_DNA"/>
</dbReference>
<evidence type="ECO:0000313" key="4">
    <source>
        <dbReference type="EMBL" id="KAK4537264.1"/>
    </source>
</evidence>
<dbReference type="Proteomes" id="UP001301350">
    <property type="component" value="Unassembled WGS sequence"/>
</dbReference>
<evidence type="ECO:0000313" key="5">
    <source>
        <dbReference type="Proteomes" id="UP001301350"/>
    </source>
</evidence>
<evidence type="ECO:0000256" key="3">
    <source>
        <dbReference type="SAM" id="Phobius"/>
    </source>
</evidence>